<name>A0ABS1WTW6_9GAMM</name>
<reference evidence="11 12" key="1">
    <citation type="journal article" date="2021" name="Int. J. Syst. Evol. Microbiol.">
        <title>Steroidobacter gossypii sp. nov., isolated from soil of cotton cropping field.</title>
        <authorList>
            <person name="Huang R."/>
            <person name="Yang S."/>
            <person name="Zhen C."/>
            <person name="Liu W."/>
        </authorList>
    </citation>
    <scope>NUCLEOTIDE SEQUENCE [LARGE SCALE GENOMIC DNA]</scope>
    <source>
        <strain evidence="11 12">S1-65</strain>
    </source>
</reference>
<evidence type="ECO:0000256" key="7">
    <source>
        <dbReference type="ARBA" id="ARBA00048558"/>
    </source>
</evidence>
<comment type="caution">
    <text evidence="11">The sequence shown here is derived from an EMBL/GenBank/DDBJ whole genome shotgun (WGS) entry which is preliminary data.</text>
</comment>
<dbReference type="EMBL" id="JAEVLS010000001">
    <property type="protein sequence ID" value="MBM0104418.1"/>
    <property type="molecule type" value="Genomic_DNA"/>
</dbReference>
<dbReference type="RefSeq" id="WP_230979460.1">
    <property type="nucleotide sequence ID" value="NZ_JAEVLS010000001.1"/>
</dbReference>
<evidence type="ECO:0000256" key="1">
    <source>
        <dbReference type="ARBA" id="ARBA00002606"/>
    </source>
</evidence>
<dbReference type="Pfam" id="PF00551">
    <property type="entry name" value="Formyl_trans_N"/>
    <property type="match status" value="1"/>
</dbReference>
<gene>
    <name evidence="8" type="primary">fmt</name>
    <name evidence="11" type="ORF">JM946_06655</name>
</gene>
<dbReference type="EC" id="2.1.2.9" evidence="3 8"/>
<dbReference type="InterPro" id="IPR011034">
    <property type="entry name" value="Formyl_transferase-like_C_sf"/>
</dbReference>
<dbReference type="Proteomes" id="UP000661077">
    <property type="component" value="Unassembled WGS sequence"/>
</dbReference>
<dbReference type="InterPro" id="IPR036477">
    <property type="entry name" value="Formyl_transf_N_sf"/>
</dbReference>
<evidence type="ECO:0000313" key="11">
    <source>
        <dbReference type="EMBL" id="MBM0104418.1"/>
    </source>
</evidence>
<dbReference type="InterPro" id="IPR041711">
    <property type="entry name" value="Met-tRNA-FMT_N"/>
</dbReference>
<evidence type="ECO:0000256" key="4">
    <source>
        <dbReference type="ARBA" id="ARBA00016014"/>
    </source>
</evidence>
<organism evidence="11 12">
    <name type="scientific">Steroidobacter gossypii</name>
    <dbReference type="NCBI Taxonomy" id="2805490"/>
    <lineage>
        <taxon>Bacteria</taxon>
        <taxon>Pseudomonadati</taxon>
        <taxon>Pseudomonadota</taxon>
        <taxon>Gammaproteobacteria</taxon>
        <taxon>Steroidobacterales</taxon>
        <taxon>Steroidobacteraceae</taxon>
        <taxon>Steroidobacter</taxon>
    </lineage>
</organism>
<proteinExistence type="inferred from homology"/>
<keyword evidence="12" id="KW-1185">Reference proteome</keyword>
<dbReference type="SUPFAM" id="SSF50486">
    <property type="entry name" value="FMT C-terminal domain-like"/>
    <property type="match status" value="1"/>
</dbReference>
<dbReference type="PANTHER" id="PTHR11138:SF5">
    <property type="entry name" value="METHIONYL-TRNA FORMYLTRANSFERASE, MITOCHONDRIAL"/>
    <property type="match status" value="1"/>
</dbReference>
<dbReference type="PANTHER" id="PTHR11138">
    <property type="entry name" value="METHIONYL-TRNA FORMYLTRANSFERASE"/>
    <property type="match status" value="1"/>
</dbReference>
<dbReference type="InterPro" id="IPR037022">
    <property type="entry name" value="Formyl_trans_C_sf"/>
</dbReference>
<evidence type="ECO:0000259" key="10">
    <source>
        <dbReference type="Pfam" id="PF02911"/>
    </source>
</evidence>
<dbReference type="InterPro" id="IPR044135">
    <property type="entry name" value="Met-tRNA-FMT_C"/>
</dbReference>
<evidence type="ECO:0000256" key="5">
    <source>
        <dbReference type="ARBA" id="ARBA00022679"/>
    </source>
</evidence>
<dbReference type="Gene3D" id="3.10.25.10">
    <property type="entry name" value="Formyl transferase, C-terminal domain"/>
    <property type="match status" value="1"/>
</dbReference>
<dbReference type="PROSITE" id="PS00373">
    <property type="entry name" value="GART"/>
    <property type="match status" value="1"/>
</dbReference>
<dbReference type="InterPro" id="IPR005794">
    <property type="entry name" value="Fmt"/>
</dbReference>
<dbReference type="InterPro" id="IPR005793">
    <property type="entry name" value="Formyl_trans_C"/>
</dbReference>
<keyword evidence="5 8" id="KW-0808">Transferase</keyword>
<dbReference type="CDD" id="cd08646">
    <property type="entry name" value="FMT_core_Met-tRNA-FMT_N"/>
    <property type="match status" value="1"/>
</dbReference>
<evidence type="ECO:0000256" key="2">
    <source>
        <dbReference type="ARBA" id="ARBA00010699"/>
    </source>
</evidence>
<evidence type="ECO:0000256" key="3">
    <source>
        <dbReference type="ARBA" id="ARBA00012261"/>
    </source>
</evidence>
<comment type="similarity">
    <text evidence="2 8">Belongs to the Fmt family.</text>
</comment>
<dbReference type="InterPro" id="IPR001555">
    <property type="entry name" value="GART_AS"/>
</dbReference>
<evidence type="ECO:0000313" key="12">
    <source>
        <dbReference type="Proteomes" id="UP000661077"/>
    </source>
</evidence>
<dbReference type="Pfam" id="PF02911">
    <property type="entry name" value="Formyl_trans_C"/>
    <property type="match status" value="1"/>
</dbReference>
<feature type="binding site" evidence="8">
    <location>
        <begin position="113"/>
        <end position="116"/>
    </location>
    <ligand>
        <name>(6S)-5,6,7,8-tetrahydrofolate</name>
        <dbReference type="ChEBI" id="CHEBI:57453"/>
    </ligand>
</feature>
<evidence type="ECO:0000259" key="9">
    <source>
        <dbReference type="Pfam" id="PF00551"/>
    </source>
</evidence>
<dbReference type="GO" id="GO:0004479">
    <property type="term" value="F:methionyl-tRNA formyltransferase activity"/>
    <property type="evidence" value="ECO:0007669"/>
    <property type="project" value="UniProtKB-EC"/>
</dbReference>
<keyword evidence="6 8" id="KW-0648">Protein biosynthesis</keyword>
<evidence type="ECO:0000256" key="6">
    <source>
        <dbReference type="ARBA" id="ARBA00022917"/>
    </source>
</evidence>
<protein>
    <recommendedName>
        <fullName evidence="4 8">Methionyl-tRNA formyltransferase</fullName>
        <ecNumber evidence="3 8">2.1.2.9</ecNumber>
    </recommendedName>
</protein>
<accession>A0ABS1WTW6</accession>
<dbReference type="CDD" id="cd08704">
    <property type="entry name" value="Met_tRNA_FMT_C"/>
    <property type="match status" value="1"/>
</dbReference>
<dbReference type="InterPro" id="IPR002376">
    <property type="entry name" value="Formyl_transf_N"/>
</dbReference>
<feature type="domain" description="Formyl transferase C-terminal" evidence="10">
    <location>
        <begin position="207"/>
        <end position="304"/>
    </location>
</feature>
<feature type="domain" description="Formyl transferase N-terminal" evidence="9">
    <location>
        <begin position="8"/>
        <end position="184"/>
    </location>
</feature>
<dbReference type="Gene3D" id="3.40.50.170">
    <property type="entry name" value="Formyl transferase, N-terminal domain"/>
    <property type="match status" value="1"/>
</dbReference>
<dbReference type="SUPFAM" id="SSF53328">
    <property type="entry name" value="Formyltransferase"/>
    <property type="match status" value="1"/>
</dbReference>
<comment type="function">
    <text evidence="1 8">Attaches a formyl group to the free amino group of methionyl-tRNA(fMet). The formyl group appears to play a dual role in the initiator identity of N-formylmethionyl-tRNA by promoting its recognition by IF2 and preventing the misappropriation of this tRNA by the elongation apparatus.</text>
</comment>
<evidence type="ECO:0000256" key="8">
    <source>
        <dbReference type="HAMAP-Rule" id="MF_00182"/>
    </source>
</evidence>
<comment type="catalytic activity">
    <reaction evidence="7 8">
        <text>L-methionyl-tRNA(fMet) + (6R)-10-formyltetrahydrofolate = N-formyl-L-methionyl-tRNA(fMet) + (6S)-5,6,7,8-tetrahydrofolate + H(+)</text>
        <dbReference type="Rhea" id="RHEA:24380"/>
        <dbReference type="Rhea" id="RHEA-COMP:9952"/>
        <dbReference type="Rhea" id="RHEA-COMP:9953"/>
        <dbReference type="ChEBI" id="CHEBI:15378"/>
        <dbReference type="ChEBI" id="CHEBI:57453"/>
        <dbReference type="ChEBI" id="CHEBI:78530"/>
        <dbReference type="ChEBI" id="CHEBI:78844"/>
        <dbReference type="ChEBI" id="CHEBI:195366"/>
        <dbReference type="EC" id="2.1.2.9"/>
    </reaction>
</comment>
<dbReference type="HAMAP" id="MF_00182">
    <property type="entry name" value="Formyl_trans"/>
    <property type="match status" value="1"/>
</dbReference>
<dbReference type="NCBIfam" id="TIGR00460">
    <property type="entry name" value="fmt"/>
    <property type="match status" value="1"/>
</dbReference>
<sequence length="313" mass="33622">MSPPLSLVFAGTPEFSVPALEALVASRHRVLAVYTQPDRPAGRGQQVTMSAVKQCALRHQLPVEQPQTLKDPAAVERLAQYSADLMIVVAYGLLLPKTVLDTPRYGCVNIHASLLPRWRGAAPIQRAIQAGDQESGVTIMQMDVGLDTGPMLLERVTPIAPRETAETLHDRLATLGADAVVEAIEAIATGEAKPREQPKEGATYAAKIRKEEALIDWSRPAIEIDRQVRAFNPWPIAETRWNGQQLRVWEATPADKKTSATPGTVIATSGAGIEVATGDGTLQLTRVQAAGRKAMAAADFLKAHRPEGAVLGS</sequence>